<reference evidence="2 3" key="1">
    <citation type="submission" date="2018-04" db="EMBL/GenBank/DDBJ databases">
        <title>Bordetella sp. HZ20 isolated from seawater.</title>
        <authorList>
            <person name="Sun C."/>
        </authorList>
    </citation>
    <scope>NUCLEOTIDE SEQUENCE [LARGE SCALE GENOMIC DNA]</scope>
    <source>
        <strain evidence="2 3">HZ20</strain>
    </source>
</reference>
<dbReference type="InterPro" id="IPR013520">
    <property type="entry name" value="Ribonucl_H"/>
</dbReference>
<evidence type="ECO:0000313" key="2">
    <source>
        <dbReference type="EMBL" id="AWB35426.1"/>
    </source>
</evidence>
<evidence type="ECO:0000313" key="3">
    <source>
        <dbReference type="Proteomes" id="UP000244571"/>
    </source>
</evidence>
<dbReference type="SUPFAM" id="SSF53098">
    <property type="entry name" value="Ribonuclease H-like"/>
    <property type="match status" value="1"/>
</dbReference>
<keyword evidence="3" id="KW-1185">Reference proteome</keyword>
<dbReference type="CDD" id="cd06127">
    <property type="entry name" value="DEDDh"/>
    <property type="match status" value="1"/>
</dbReference>
<dbReference type="OrthoDB" id="5497329at2"/>
<dbReference type="EMBL" id="CP028901">
    <property type="protein sequence ID" value="AWB35426.1"/>
    <property type="molecule type" value="Genomic_DNA"/>
</dbReference>
<dbReference type="AlphaFoldDB" id="A0A2R4XNP3"/>
<dbReference type="Proteomes" id="UP000244571">
    <property type="component" value="Chromosome"/>
</dbReference>
<dbReference type="KEGG" id="boz:DBV39_18640"/>
<protein>
    <recommendedName>
        <fullName evidence="1">Exonuclease domain-containing protein</fullName>
    </recommendedName>
</protein>
<feature type="domain" description="Exonuclease" evidence="1">
    <location>
        <begin position="24"/>
        <end position="199"/>
    </location>
</feature>
<organism evidence="2 3">
    <name type="scientific">Orrella marina</name>
    <dbReference type="NCBI Taxonomy" id="2163011"/>
    <lineage>
        <taxon>Bacteria</taxon>
        <taxon>Pseudomonadati</taxon>
        <taxon>Pseudomonadota</taxon>
        <taxon>Betaproteobacteria</taxon>
        <taxon>Burkholderiales</taxon>
        <taxon>Alcaligenaceae</taxon>
        <taxon>Orrella</taxon>
    </lineage>
</organism>
<dbReference type="SMART" id="SM00479">
    <property type="entry name" value="EXOIII"/>
    <property type="match status" value="1"/>
</dbReference>
<gene>
    <name evidence="2" type="ORF">DBV39_18640</name>
</gene>
<dbReference type="Pfam" id="PF00929">
    <property type="entry name" value="RNase_T"/>
    <property type="match status" value="1"/>
</dbReference>
<dbReference type="GO" id="GO:0003676">
    <property type="term" value="F:nucleic acid binding"/>
    <property type="evidence" value="ECO:0007669"/>
    <property type="project" value="InterPro"/>
</dbReference>
<evidence type="ECO:0000259" key="1">
    <source>
        <dbReference type="SMART" id="SM00479"/>
    </source>
</evidence>
<accession>A0A2R4XNP3</accession>
<dbReference type="Gene3D" id="3.30.420.10">
    <property type="entry name" value="Ribonuclease H-like superfamily/Ribonuclease H"/>
    <property type="match status" value="1"/>
</dbReference>
<dbReference type="GO" id="GO:0004527">
    <property type="term" value="F:exonuclease activity"/>
    <property type="evidence" value="ECO:0007669"/>
    <property type="project" value="UniProtKB-ARBA"/>
</dbReference>
<dbReference type="InterPro" id="IPR036397">
    <property type="entry name" value="RNaseH_sf"/>
</dbReference>
<proteinExistence type="predicted"/>
<dbReference type="RefSeq" id="WP_108622882.1">
    <property type="nucleotide sequence ID" value="NZ_CP028901.1"/>
</dbReference>
<dbReference type="InterPro" id="IPR012337">
    <property type="entry name" value="RNaseH-like_sf"/>
</dbReference>
<sequence length="219" mass="24829">MFDKLLEVLHGRKVSAQPVPAPLRWIVLDTETSGLSLWKDHLISIAAVAVVSEPGFRRARIVLADRFEVILHQARPTRRKDNILIHHIGVDAQRTGQDPVESLGRFAVWMGDAPVFAFHAPFDRAMIARAFKSQDLPAMRNTWVDVAAMASWIRRDTVSVSLDDRLREFGLECFERHQASADMFATAELLLRMLPDVRKQTASFNEMVRFCADNARPVL</sequence>
<dbReference type="GO" id="GO:0006259">
    <property type="term" value="P:DNA metabolic process"/>
    <property type="evidence" value="ECO:0007669"/>
    <property type="project" value="UniProtKB-ARBA"/>
</dbReference>
<name>A0A2R4XNP3_9BURK</name>